<dbReference type="InterPro" id="IPR052155">
    <property type="entry name" value="Biofilm_reg_signaling"/>
</dbReference>
<evidence type="ECO:0000313" key="5">
    <source>
        <dbReference type="EMBL" id="UYG50443.1"/>
    </source>
</evidence>
<dbReference type="Gene3D" id="3.30.70.270">
    <property type="match status" value="1"/>
</dbReference>
<dbReference type="SMART" id="SM00052">
    <property type="entry name" value="EAL"/>
    <property type="match status" value="1"/>
</dbReference>
<evidence type="ECO:0000259" key="4">
    <source>
        <dbReference type="PROSITE" id="PS50887"/>
    </source>
</evidence>
<dbReference type="EMBL" id="CP106881">
    <property type="protein sequence ID" value="UYG50443.1"/>
    <property type="molecule type" value="Genomic_DNA"/>
</dbReference>
<protein>
    <submittedName>
        <fullName evidence="5">EAL domain-containing protein</fullName>
    </submittedName>
</protein>
<dbReference type="InterPro" id="IPR001633">
    <property type="entry name" value="EAL_dom"/>
</dbReference>
<proteinExistence type="predicted"/>
<dbReference type="InterPro" id="IPR035965">
    <property type="entry name" value="PAS-like_dom_sf"/>
</dbReference>
<dbReference type="PROSITE" id="PS50112">
    <property type="entry name" value="PAS"/>
    <property type="match status" value="2"/>
</dbReference>
<dbReference type="SMART" id="SM00091">
    <property type="entry name" value="PAS"/>
    <property type="match status" value="2"/>
</dbReference>
<feature type="domain" description="GGDEF" evidence="4">
    <location>
        <begin position="295"/>
        <end position="428"/>
    </location>
</feature>
<name>A0ABY6G600_9BURK</name>
<dbReference type="InterPro" id="IPR013656">
    <property type="entry name" value="PAS_4"/>
</dbReference>
<feature type="domain" description="PAS" evidence="1">
    <location>
        <begin position="142"/>
        <end position="193"/>
    </location>
</feature>
<dbReference type="InterPro" id="IPR000160">
    <property type="entry name" value="GGDEF_dom"/>
</dbReference>
<dbReference type="CDD" id="cd01949">
    <property type="entry name" value="GGDEF"/>
    <property type="match status" value="1"/>
</dbReference>
<dbReference type="PROSITE" id="PS50883">
    <property type="entry name" value="EAL"/>
    <property type="match status" value="1"/>
</dbReference>
<dbReference type="SUPFAM" id="SSF55073">
    <property type="entry name" value="Nucleotide cyclase"/>
    <property type="match status" value="1"/>
</dbReference>
<gene>
    <name evidence="5" type="ORF">M9799_10040</name>
</gene>
<evidence type="ECO:0000259" key="1">
    <source>
        <dbReference type="PROSITE" id="PS50112"/>
    </source>
</evidence>
<reference evidence="5" key="1">
    <citation type="submission" date="2022-09" db="EMBL/GenBank/DDBJ databases">
        <title>The complete genome of Acidovorax sp. 5MLIR.</title>
        <authorList>
            <person name="Liu L."/>
            <person name="Yue J."/>
            <person name="Yang F."/>
            <person name="Yuan J."/>
            <person name="Li L."/>
        </authorList>
    </citation>
    <scope>NUCLEOTIDE SEQUENCE</scope>
    <source>
        <strain evidence="5">5MLIR</strain>
    </source>
</reference>
<dbReference type="Pfam" id="PF08448">
    <property type="entry name" value="PAS_4"/>
    <property type="match status" value="1"/>
</dbReference>
<dbReference type="PANTHER" id="PTHR44757">
    <property type="entry name" value="DIGUANYLATE CYCLASE DGCP"/>
    <property type="match status" value="1"/>
</dbReference>
<dbReference type="PROSITE" id="PS50113">
    <property type="entry name" value="PAC"/>
    <property type="match status" value="1"/>
</dbReference>
<dbReference type="InterPro" id="IPR000014">
    <property type="entry name" value="PAS"/>
</dbReference>
<feature type="domain" description="PAC" evidence="2">
    <location>
        <begin position="211"/>
        <end position="263"/>
    </location>
</feature>
<feature type="domain" description="PAS" evidence="1">
    <location>
        <begin position="45"/>
        <end position="89"/>
    </location>
</feature>
<dbReference type="CDD" id="cd01948">
    <property type="entry name" value="EAL"/>
    <property type="match status" value="1"/>
</dbReference>
<dbReference type="Gene3D" id="3.30.450.20">
    <property type="entry name" value="PAS domain"/>
    <property type="match status" value="2"/>
</dbReference>
<dbReference type="PROSITE" id="PS50887">
    <property type="entry name" value="GGDEF"/>
    <property type="match status" value="1"/>
</dbReference>
<dbReference type="RefSeq" id="WP_231041541.1">
    <property type="nucleotide sequence ID" value="NZ_CP106881.1"/>
</dbReference>
<accession>A0ABY6G600</accession>
<dbReference type="Pfam" id="PF00563">
    <property type="entry name" value="EAL"/>
    <property type="match status" value="1"/>
</dbReference>
<dbReference type="NCBIfam" id="TIGR00229">
    <property type="entry name" value="sensory_box"/>
    <property type="match status" value="2"/>
</dbReference>
<sequence>MPPSPSASRLDSSSESDSNVLLRLVIDAAAGMMAYFEAGTRCCRFANQAFARHYGFGPDEIIGKRPWEIMGQEGWEAIAPHMELCLRGEPVRYVRQARSPQGELREIEARVTPHLEQGVLRGAVVQVLDLSQGRSVQQQLDESEERMRLFSAATHEAILLHRDGVVLDANDALLRLIGYELEELRGKPALQHLDKEFWPMALDAMHSGRRAAYKATVRHKDGHSIPVEIDAMLMPGSKGAQDFRMVVLRDITAHQQAQAEMRFMADHDALTRLPNRWHLSDRLEQLIAKAHEEKRAVAVLSIDLKHFSAINDSLGHQAGDQVLCEVARRLCSCVHASDLVARAGSDEFIVVLAGSTGRAETELLTRQMVALLEMPYHVAAQPLVVAPAIGIAVFPEDGESVEALLRNAGAARHLAKESSHQPFQFYTPALESRASRMLNQEQLLRQSIALGGFELHYQPQVRTDNGALAGFEALVRWRHPQRGLVSPEEFVALAEARGLITAIDRWVLRQACHEACAWLAQGMPRVPVSVNMSAQEFRHPDLAIDVAAVLAETGLPAQLLHIELTESTLMHSDAQVQRTLHALQQQGVQLAIDDFGTGYSSLAYLRRHPIHQLKIDRSFVTDLTDNEDDAAIVTAIVQMARSLRLGTVAEGVETPAQLALLRQLGCEMAQGYLIAPPMPAEQLLQWQQDYCHKLQSQ</sequence>
<dbReference type="CDD" id="cd00130">
    <property type="entry name" value="PAS"/>
    <property type="match status" value="2"/>
</dbReference>
<evidence type="ECO:0000259" key="2">
    <source>
        <dbReference type="PROSITE" id="PS50113"/>
    </source>
</evidence>
<dbReference type="SUPFAM" id="SSF141868">
    <property type="entry name" value="EAL domain-like"/>
    <property type="match status" value="1"/>
</dbReference>
<dbReference type="InterPro" id="IPR000700">
    <property type="entry name" value="PAS-assoc_C"/>
</dbReference>
<feature type="domain" description="EAL" evidence="3">
    <location>
        <begin position="437"/>
        <end position="691"/>
    </location>
</feature>
<dbReference type="InterPro" id="IPR035919">
    <property type="entry name" value="EAL_sf"/>
</dbReference>
<dbReference type="InterPro" id="IPR029787">
    <property type="entry name" value="Nucleotide_cyclase"/>
</dbReference>
<dbReference type="NCBIfam" id="TIGR00254">
    <property type="entry name" value="GGDEF"/>
    <property type="match status" value="1"/>
</dbReference>
<keyword evidence="6" id="KW-1185">Reference proteome</keyword>
<dbReference type="Pfam" id="PF13426">
    <property type="entry name" value="PAS_9"/>
    <property type="match status" value="1"/>
</dbReference>
<dbReference type="InterPro" id="IPR043128">
    <property type="entry name" value="Rev_trsase/Diguanyl_cyclase"/>
</dbReference>
<evidence type="ECO:0000259" key="3">
    <source>
        <dbReference type="PROSITE" id="PS50883"/>
    </source>
</evidence>
<evidence type="ECO:0000313" key="6">
    <source>
        <dbReference type="Proteomes" id="UP001162800"/>
    </source>
</evidence>
<dbReference type="PANTHER" id="PTHR44757:SF2">
    <property type="entry name" value="BIOFILM ARCHITECTURE MAINTENANCE PROTEIN MBAA"/>
    <property type="match status" value="1"/>
</dbReference>
<dbReference type="Proteomes" id="UP001162800">
    <property type="component" value="Chromosome"/>
</dbReference>
<dbReference type="Gene3D" id="3.20.20.450">
    <property type="entry name" value="EAL domain"/>
    <property type="match status" value="1"/>
</dbReference>
<dbReference type="SMART" id="SM00267">
    <property type="entry name" value="GGDEF"/>
    <property type="match status" value="1"/>
</dbReference>
<dbReference type="SUPFAM" id="SSF55785">
    <property type="entry name" value="PYP-like sensor domain (PAS domain)"/>
    <property type="match status" value="2"/>
</dbReference>
<dbReference type="Pfam" id="PF00990">
    <property type="entry name" value="GGDEF"/>
    <property type="match status" value="1"/>
</dbReference>
<organism evidence="5 6">
    <name type="scientific">Comamonas endophytica</name>
    <dbReference type="NCBI Taxonomy" id="2949090"/>
    <lineage>
        <taxon>Bacteria</taxon>
        <taxon>Pseudomonadati</taxon>
        <taxon>Pseudomonadota</taxon>
        <taxon>Betaproteobacteria</taxon>
        <taxon>Burkholderiales</taxon>
        <taxon>Comamonadaceae</taxon>
        <taxon>Comamonas</taxon>
    </lineage>
</organism>